<sequence length="399" mass="41561">MILPIRSFVSLLAVVSLANGALVYRGRRVDDAAHHGLLPRQAAASQAAAQNTAPNDSPKFNFGKADPNYPGVVAQGKNGPTNPKSPKLNTPVNQKSMSRLISINSVDDWCTFGPPDNSKEMGDVEAEVVAYCTKPRNNARVIPDGTVTAAHFVKTDLYVQIMALGDFTKINFKEGDSGGELDPHGATNKGNPVGGNVTSNITGKDVFYEEWMNYVGHNIMCFRVCIAGSEKAPPKTECQHSLDEVGCNWIMPGDYSPDKFDSCEADPAYPPGIYVSDGSTSSFQQYATGLWTDNGVKKTYTNGSKGEKTPTAAQSQPSSSNCKVVSSISNGIKSIVPSSSSSDDDSKKGSGSGGSSGGGKNGNSKGSGGDGSNSAASFAPAVVPAGVVFAAFVVGALVL</sequence>
<feature type="compositionally biased region" description="Gly residues" evidence="1">
    <location>
        <begin position="350"/>
        <end position="371"/>
    </location>
</feature>
<accession>A0AAF0E0A2</accession>
<dbReference type="AlphaFoldDB" id="A0AAF0E0A2"/>
<feature type="compositionally biased region" description="Low complexity" evidence="1">
    <location>
        <begin position="315"/>
        <end position="329"/>
    </location>
</feature>
<dbReference type="EMBL" id="CP119935">
    <property type="protein sequence ID" value="WFD02936.1"/>
    <property type="molecule type" value="Genomic_DNA"/>
</dbReference>
<organism evidence="4 5">
    <name type="scientific">Malassezia obtusa</name>
    <dbReference type="NCBI Taxonomy" id="76774"/>
    <lineage>
        <taxon>Eukaryota</taxon>
        <taxon>Fungi</taxon>
        <taxon>Dikarya</taxon>
        <taxon>Basidiomycota</taxon>
        <taxon>Ustilaginomycotina</taxon>
        <taxon>Malasseziomycetes</taxon>
        <taxon>Malasseziales</taxon>
        <taxon>Malasseziaceae</taxon>
        <taxon>Malassezia</taxon>
    </lineage>
</organism>
<reference evidence="4" key="1">
    <citation type="submission" date="2023-03" db="EMBL/GenBank/DDBJ databases">
        <title>Mating type loci evolution in Malassezia.</title>
        <authorList>
            <person name="Coelho M.A."/>
        </authorList>
    </citation>
    <scope>NUCLEOTIDE SEQUENCE</scope>
    <source>
        <strain evidence="4">CBS 7876</strain>
    </source>
</reference>
<feature type="compositionally biased region" description="Polar residues" evidence="1">
    <location>
        <begin position="78"/>
        <end position="92"/>
    </location>
</feature>
<feature type="signal peptide" evidence="3">
    <location>
        <begin position="1"/>
        <end position="20"/>
    </location>
</feature>
<feature type="transmembrane region" description="Helical" evidence="2">
    <location>
        <begin position="378"/>
        <end position="398"/>
    </location>
</feature>
<keyword evidence="2" id="KW-1133">Transmembrane helix</keyword>
<evidence type="ECO:0000313" key="4">
    <source>
        <dbReference type="EMBL" id="WFD02936.1"/>
    </source>
</evidence>
<feature type="chain" id="PRO_5042165955" evidence="3">
    <location>
        <begin position="21"/>
        <end position="399"/>
    </location>
</feature>
<evidence type="ECO:0000256" key="1">
    <source>
        <dbReference type="SAM" id="MobiDB-lite"/>
    </source>
</evidence>
<feature type="region of interest" description="Disordered" evidence="1">
    <location>
        <begin position="45"/>
        <end position="92"/>
    </location>
</feature>
<evidence type="ECO:0000313" key="5">
    <source>
        <dbReference type="Proteomes" id="UP001214603"/>
    </source>
</evidence>
<protein>
    <submittedName>
        <fullName evidence="4">Uncharacterized protein</fullName>
    </submittedName>
</protein>
<name>A0AAF0E0A2_9BASI</name>
<keyword evidence="2" id="KW-0472">Membrane</keyword>
<dbReference type="Proteomes" id="UP001214603">
    <property type="component" value="Chromosome 2"/>
</dbReference>
<gene>
    <name evidence="4" type="ORF">MOBT1_001625</name>
</gene>
<keyword evidence="3" id="KW-0732">Signal</keyword>
<keyword evidence="5" id="KW-1185">Reference proteome</keyword>
<feature type="region of interest" description="Disordered" evidence="1">
    <location>
        <begin position="301"/>
        <end position="376"/>
    </location>
</feature>
<evidence type="ECO:0000256" key="3">
    <source>
        <dbReference type="SAM" id="SignalP"/>
    </source>
</evidence>
<evidence type="ECO:0000256" key="2">
    <source>
        <dbReference type="SAM" id="Phobius"/>
    </source>
</evidence>
<proteinExistence type="predicted"/>
<keyword evidence="2" id="KW-0812">Transmembrane</keyword>